<gene>
    <name evidence="4" type="ORF">GCM10023186_22900</name>
</gene>
<dbReference type="PANTHER" id="PTHR11941:SF54">
    <property type="entry name" value="ENOYL-COA HYDRATASE, MITOCHONDRIAL"/>
    <property type="match status" value="1"/>
</dbReference>
<evidence type="ECO:0000313" key="4">
    <source>
        <dbReference type="EMBL" id="GAA4382507.1"/>
    </source>
</evidence>
<dbReference type="InterPro" id="IPR029045">
    <property type="entry name" value="ClpP/crotonase-like_dom_sf"/>
</dbReference>
<dbReference type="PROSITE" id="PS00166">
    <property type="entry name" value="ENOYL_COA_HYDRATASE"/>
    <property type="match status" value="1"/>
</dbReference>
<dbReference type="Proteomes" id="UP001500454">
    <property type="component" value="Unassembled WGS sequence"/>
</dbReference>
<reference evidence="5" key="1">
    <citation type="journal article" date="2019" name="Int. J. Syst. Evol. Microbiol.">
        <title>The Global Catalogue of Microorganisms (GCM) 10K type strain sequencing project: providing services to taxonomists for standard genome sequencing and annotation.</title>
        <authorList>
            <consortium name="The Broad Institute Genomics Platform"/>
            <consortium name="The Broad Institute Genome Sequencing Center for Infectious Disease"/>
            <person name="Wu L."/>
            <person name="Ma J."/>
        </authorList>
    </citation>
    <scope>NUCLEOTIDE SEQUENCE [LARGE SCALE GENOMIC DNA]</scope>
    <source>
        <strain evidence="5">JCM 17924</strain>
    </source>
</reference>
<dbReference type="InterPro" id="IPR001753">
    <property type="entry name" value="Enoyl-CoA_hydra/iso"/>
</dbReference>
<dbReference type="CDD" id="cd06558">
    <property type="entry name" value="crotonase-like"/>
    <property type="match status" value="1"/>
</dbReference>
<keyword evidence="5" id="KW-1185">Reference proteome</keyword>
<accession>A0ABP8J041</accession>
<evidence type="ECO:0000256" key="1">
    <source>
        <dbReference type="ARBA" id="ARBA00005254"/>
    </source>
</evidence>
<name>A0ABP8J041_9BACT</name>
<organism evidence="4 5">
    <name type="scientific">Hymenobacter koreensis</name>
    <dbReference type="NCBI Taxonomy" id="1084523"/>
    <lineage>
        <taxon>Bacteria</taxon>
        <taxon>Pseudomonadati</taxon>
        <taxon>Bacteroidota</taxon>
        <taxon>Cytophagia</taxon>
        <taxon>Cytophagales</taxon>
        <taxon>Hymenobacteraceae</taxon>
        <taxon>Hymenobacter</taxon>
    </lineage>
</organism>
<dbReference type="EMBL" id="BAABHA010000006">
    <property type="protein sequence ID" value="GAA4382507.1"/>
    <property type="molecule type" value="Genomic_DNA"/>
</dbReference>
<keyword evidence="2" id="KW-0456">Lyase</keyword>
<dbReference type="InterPro" id="IPR014748">
    <property type="entry name" value="Enoyl-CoA_hydra_C"/>
</dbReference>
<protein>
    <submittedName>
        <fullName evidence="4">Enoyl-CoA hydratase-related protein</fullName>
    </submittedName>
</protein>
<dbReference type="PANTHER" id="PTHR11941">
    <property type="entry name" value="ENOYL-COA HYDRATASE-RELATED"/>
    <property type="match status" value="1"/>
</dbReference>
<dbReference type="Gene3D" id="1.10.12.10">
    <property type="entry name" value="Lyase 2-enoyl-coa Hydratase, Chain A, domain 2"/>
    <property type="match status" value="1"/>
</dbReference>
<dbReference type="InterPro" id="IPR018376">
    <property type="entry name" value="Enoyl-CoA_hyd/isom_CS"/>
</dbReference>
<evidence type="ECO:0000313" key="5">
    <source>
        <dbReference type="Proteomes" id="UP001500454"/>
    </source>
</evidence>
<dbReference type="Pfam" id="PF00378">
    <property type="entry name" value="ECH_1"/>
    <property type="match status" value="1"/>
</dbReference>
<comment type="similarity">
    <text evidence="1 3">Belongs to the enoyl-CoA hydratase/isomerase family.</text>
</comment>
<comment type="caution">
    <text evidence="4">The sequence shown here is derived from an EMBL/GenBank/DDBJ whole genome shotgun (WGS) entry which is preliminary data.</text>
</comment>
<evidence type="ECO:0000256" key="2">
    <source>
        <dbReference type="ARBA" id="ARBA00023239"/>
    </source>
</evidence>
<proteinExistence type="inferred from homology"/>
<evidence type="ECO:0000256" key="3">
    <source>
        <dbReference type="RuleBase" id="RU003707"/>
    </source>
</evidence>
<dbReference type="SUPFAM" id="SSF52096">
    <property type="entry name" value="ClpP/crotonase"/>
    <property type="match status" value="1"/>
</dbReference>
<dbReference type="Gene3D" id="3.90.226.10">
    <property type="entry name" value="2-enoyl-CoA Hydratase, Chain A, domain 1"/>
    <property type="match status" value="1"/>
</dbReference>
<sequence>MVPIFTPYPSTSEHPERMTTPLENLLLDRSDDGILTITLNRPSKLNALNAATIADIKQAIQLALDDKQVRGIILTGSGEKAFVAGADIAELAGLNEVNGRRFAEQGQEVFCMIEESTKPVIAAVNGFALGGGCELAMACHMRVAAENARFGQPEVNLGVVPGYGGTQRLTQLVGKGKALELLMTGDQLKADEALRLGLVNHVVPAAELLGFCRELLLRILGKGPLAVGMVIDCVNAYFAPERNGYQTEANSFGRCCGSEDFREGTRAFLEKRPAQFQGA</sequence>